<dbReference type="Proteomes" id="UP000823598">
    <property type="component" value="Unassembled WGS sequence"/>
</dbReference>
<name>A0A9D9IQS9_9BACT</name>
<sequence length="465" mass="52223">MKIFNLLLCSAAVSAVTTACDENLIGNSIIETESHLIVDSAYTISGESVAASKIRSRTISQLLGRLYAEEYGSLQSDFVTEFMPVNEIDTAGVTVNDIDSIKLHFLMPMGSYTGDSITPMRVSVYQLNKNLPYPIYSDFDPSNYYSKDNILGATTYTMTMLGQSDSLRTYDTSTGSYIYYRAVDIKLPRQLGQSFYNEYLTNPASYQDPEAFKQFFPGIYATTTYGDGRVINISGTQINLYYKKKTVNDEGNDTIINQIGQYYGVSPEIVTNNNIRLQPSEHIKSIISSGDVVIQTPAGYEAKISLPVSKLLDKYYELCESGQTVLNQITFTVPAKKITNGKKIEAPKYLLFVKASEKDKFFDDKKVTDGTNAIYAEYNDSKEAYTFYIREYVKQFIDENKEATTDDETISLVPVDITFEESQNSYYQTESKVLTVTPQVSAPTMARMDIRKAKIVATFSKKDFQ</sequence>
<feature type="chain" id="PRO_5038845923" evidence="1">
    <location>
        <begin position="20"/>
        <end position="465"/>
    </location>
</feature>
<organism evidence="2 3">
    <name type="scientific">Candidatus Limisoma faecipullorum</name>
    <dbReference type="NCBI Taxonomy" id="2840854"/>
    <lineage>
        <taxon>Bacteria</taxon>
        <taxon>Pseudomonadati</taxon>
        <taxon>Bacteroidota</taxon>
        <taxon>Bacteroidia</taxon>
        <taxon>Bacteroidales</taxon>
        <taxon>Candidatus Limisoma</taxon>
    </lineage>
</organism>
<reference evidence="2" key="2">
    <citation type="journal article" date="2021" name="PeerJ">
        <title>Extensive microbial diversity within the chicken gut microbiome revealed by metagenomics and culture.</title>
        <authorList>
            <person name="Gilroy R."/>
            <person name="Ravi A."/>
            <person name="Getino M."/>
            <person name="Pursley I."/>
            <person name="Horton D.L."/>
            <person name="Alikhan N.F."/>
            <person name="Baker D."/>
            <person name="Gharbi K."/>
            <person name="Hall N."/>
            <person name="Watson M."/>
            <person name="Adriaenssens E.M."/>
            <person name="Foster-Nyarko E."/>
            <person name="Jarju S."/>
            <person name="Secka A."/>
            <person name="Antonio M."/>
            <person name="Oren A."/>
            <person name="Chaudhuri R.R."/>
            <person name="La Ragione R."/>
            <person name="Hildebrand F."/>
            <person name="Pallen M.J."/>
        </authorList>
    </citation>
    <scope>NUCLEOTIDE SEQUENCE</scope>
    <source>
        <strain evidence="2">6919</strain>
    </source>
</reference>
<dbReference type="Pfam" id="PF14092">
    <property type="entry name" value="DUF4270"/>
    <property type="match status" value="1"/>
</dbReference>
<dbReference type="EMBL" id="JADIMC010000047">
    <property type="protein sequence ID" value="MBO8476156.1"/>
    <property type="molecule type" value="Genomic_DNA"/>
</dbReference>
<reference evidence="2" key="1">
    <citation type="submission" date="2020-10" db="EMBL/GenBank/DDBJ databases">
        <authorList>
            <person name="Gilroy R."/>
        </authorList>
    </citation>
    <scope>NUCLEOTIDE SEQUENCE</scope>
    <source>
        <strain evidence="2">6919</strain>
    </source>
</reference>
<accession>A0A9D9IQS9</accession>
<gene>
    <name evidence="2" type="ORF">IAB88_04100</name>
</gene>
<proteinExistence type="predicted"/>
<dbReference type="PROSITE" id="PS51257">
    <property type="entry name" value="PROKAR_LIPOPROTEIN"/>
    <property type="match status" value="1"/>
</dbReference>
<keyword evidence="1" id="KW-0732">Signal</keyword>
<evidence type="ECO:0000313" key="3">
    <source>
        <dbReference type="Proteomes" id="UP000823598"/>
    </source>
</evidence>
<evidence type="ECO:0000256" key="1">
    <source>
        <dbReference type="SAM" id="SignalP"/>
    </source>
</evidence>
<dbReference type="AlphaFoldDB" id="A0A9D9IQS9"/>
<evidence type="ECO:0000313" key="2">
    <source>
        <dbReference type="EMBL" id="MBO8476156.1"/>
    </source>
</evidence>
<protein>
    <submittedName>
        <fullName evidence="2">DUF4270 domain-containing protein</fullName>
    </submittedName>
</protein>
<dbReference type="InterPro" id="IPR025366">
    <property type="entry name" value="DUF4270"/>
</dbReference>
<feature type="signal peptide" evidence="1">
    <location>
        <begin position="1"/>
        <end position="19"/>
    </location>
</feature>
<comment type="caution">
    <text evidence="2">The sequence shown here is derived from an EMBL/GenBank/DDBJ whole genome shotgun (WGS) entry which is preliminary data.</text>
</comment>